<comment type="caution">
    <text evidence="2">The sequence shown here is derived from an EMBL/GenBank/DDBJ whole genome shotgun (WGS) entry which is preliminary data.</text>
</comment>
<reference evidence="2" key="2">
    <citation type="submission" date="2021-04" db="EMBL/GenBank/DDBJ databases">
        <authorList>
            <person name="Gilroy R."/>
        </authorList>
    </citation>
    <scope>NUCLEOTIDE SEQUENCE</scope>
    <source>
        <strain evidence="2">421</strain>
    </source>
</reference>
<feature type="domain" description="SipL SPOCS" evidence="1">
    <location>
        <begin position="181"/>
        <end position="261"/>
    </location>
</feature>
<evidence type="ECO:0000313" key="3">
    <source>
        <dbReference type="Proteomes" id="UP000824205"/>
    </source>
</evidence>
<dbReference type="InterPro" id="IPR024300">
    <property type="entry name" value="SipL_SPOCS_dom"/>
</dbReference>
<evidence type="ECO:0000313" key="2">
    <source>
        <dbReference type="EMBL" id="HIW85401.1"/>
    </source>
</evidence>
<evidence type="ECO:0000259" key="1">
    <source>
        <dbReference type="Pfam" id="PF12673"/>
    </source>
</evidence>
<gene>
    <name evidence="2" type="ORF">IAA48_02805</name>
</gene>
<protein>
    <submittedName>
        <fullName evidence="2">DUF3794 domain-containing protein</fullName>
    </submittedName>
</protein>
<accession>A0A9D1RBT0</accession>
<dbReference type="EMBL" id="DXGE01000011">
    <property type="protein sequence ID" value="HIW85401.1"/>
    <property type="molecule type" value="Genomic_DNA"/>
</dbReference>
<name>A0A9D1RBT0_9FIRM</name>
<dbReference type="Proteomes" id="UP000824205">
    <property type="component" value="Unassembled WGS sequence"/>
</dbReference>
<organism evidence="2 3">
    <name type="scientific">Candidatus Eubacterium faecipullorum</name>
    <dbReference type="NCBI Taxonomy" id="2838571"/>
    <lineage>
        <taxon>Bacteria</taxon>
        <taxon>Bacillati</taxon>
        <taxon>Bacillota</taxon>
        <taxon>Clostridia</taxon>
        <taxon>Eubacteriales</taxon>
        <taxon>Eubacteriaceae</taxon>
        <taxon>Eubacterium</taxon>
    </lineage>
</organism>
<dbReference type="Pfam" id="PF12673">
    <property type="entry name" value="SipL"/>
    <property type="match status" value="1"/>
</dbReference>
<dbReference type="AlphaFoldDB" id="A0A9D1RBT0"/>
<sequence length="483" mass="55208">MENRITEIQEKCCVFTKSIDADFDYQENLQAYNDDILKIIRCSINNFVVNTVYQNGVITVHGKSKISITYISETNACLSCAEFEEDFEKNIPCETDEQELFADVTVCNKYCNCRIINQRRVDIHNSFQLNICAYTQVSSKMLEACENVLINKQTVSYVSRVGSAYVKSDFEDEATVSEGPVKKIINVFANVVCREVKLIDDKMLVKTQLNFSVLYTVDGEKENICRCEKSTEVSTIVDIPGIKEDDIPFVKVRLGNLFYKIKADSNNELTIIELMGDINLLCVVYRRRSIELADDCYSVTLNTESHSSQIMLNTNYELLNETENKTVSFTFDSVNISQILDLTVEFADESTLVMGAFIYDSNGELQFISDKQKCEISSCNVTQIYITSFDFVMKSEKNIELRLVISYSSLKFESKRYNILSDVDIKGECTFESPVLSLYFADKNERLWDIAKAFRTSVELIKKENEISKDFCDTKRVLLIPGI</sequence>
<reference evidence="2" key="1">
    <citation type="journal article" date="2021" name="PeerJ">
        <title>Extensive microbial diversity within the chicken gut microbiome revealed by metagenomics and culture.</title>
        <authorList>
            <person name="Gilroy R."/>
            <person name="Ravi A."/>
            <person name="Getino M."/>
            <person name="Pursley I."/>
            <person name="Horton D.L."/>
            <person name="Alikhan N.F."/>
            <person name="Baker D."/>
            <person name="Gharbi K."/>
            <person name="Hall N."/>
            <person name="Watson M."/>
            <person name="Adriaenssens E.M."/>
            <person name="Foster-Nyarko E."/>
            <person name="Jarju S."/>
            <person name="Secka A."/>
            <person name="Antonio M."/>
            <person name="Oren A."/>
            <person name="Chaudhuri R.R."/>
            <person name="La Ragione R."/>
            <person name="Hildebrand F."/>
            <person name="Pallen M.J."/>
        </authorList>
    </citation>
    <scope>NUCLEOTIDE SEQUENCE</scope>
    <source>
        <strain evidence="2">421</strain>
    </source>
</reference>
<proteinExistence type="predicted"/>